<organism evidence="1 2">
    <name type="scientific">Cupriavidus basilensis OR16</name>
    <dbReference type="NCBI Taxonomy" id="1127483"/>
    <lineage>
        <taxon>Bacteria</taxon>
        <taxon>Pseudomonadati</taxon>
        <taxon>Pseudomonadota</taxon>
        <taxon>Betaproteobacteria</taxon>
        <taxon>Burkholderiales</taxon>
        <taxon>Burkholderiaceae</taxon>
        <taxon>Cupriavidus</taxon>
    </lineage>
</organism>
<evidence type="ECO:0000313" key="2">
    <source>
        <dbReference type="Proteomes" id="UP000005808"/>
    </source>
</evidence>
<evidence type="ECO:0000313" key="1">
    <source>
        <dbReference type="EMBL" id="EHP41253.1"/>
    </source>
</evidence>
<dbReference type="AlphaFoldDB" id="H1S8D3"/>
<protein>
    <submittedName>
        <fullName evidence="1">Uncharacterized protein</fullName>
    </submittedName>
</protein>
<comment type="caution">
    <text evidence="1">The sequence shown here is derived from an EMBL/GenBank/DDBJ whole genome shotgun (WGS) entry which is preliminary data.</text>
</comment>
<dbReference type="NCBIfam" id="NF038232">
    <property type="entry name" value="STM3845_fam"/>
    <property type="match status" value="1"/>
</dbReference>
<dbReference type="EMBL" id="AHJE01000051">
    <property type="protein sequence ID" value="EHP41253.1"/>
    <property type="molecule type" value="Genomic_DNA"/>
</dbReference>
<proteinExistence type="predicted"/>
<gene>
    <name evidence="1" type="ORF">OR16_21191</name>
</gene>
<sequence length="170" mass="19270">MVDSVIVFLETEGAIAELGCLIKHEDIAPKLFVVVSNEYYQQDSFIKLGPLLYLENIYSSNIHVSHGDTLNAEECRFIVEAVQERFNARHKTETFRLNSIRHVLFLIVDFVDLLQVARISDIQALLQHLGIAYPKKRLEQLSAGAVIARLKECWIDQRRESASGTLLCVG</sequence>
<reference evidence="1 2" key="1">
    <citation type="journal article" date="2012" name="J. Bacteriol.">
        <title>De Novo Genome Project of Cupriavidus basilensis OR16.</title>
        <authorList>
            <person name="Cserhati M."/>
            <person name="Kriszt B."/>
            <person name="Szoboszlay S."/>
            <person name="Toth A."/>
            <person name="Szabo I."/>
            <person name="Tancsics A."/>
            <person name="Nagy I."/>
            <person name="Horvath B."/>
            <person name="Nagy I."/>
            <person name="Kukolya J."/>
        </authorList>
    </citation>
    <scope>NUCLEOTIDE SEQUENCE [LARGE SCALE GENOMIC DNA]</scope>
    <source>
        <strain evidence="1 2">OR16</strain>
    </source>
</reference>
<dbReference type="InterPro" id="IPR049725">
    <property type="entry name" value="STM3845-like"/>
</dbReference>
<dbReference type="Proteomes" id="UP000005808">
    <property type="component" value="Unassembled WGS sequence"/>
</dbReference>
<accession>H1S8D3</accession>
<name>H1S8D3_9BURK</name>